<protein>
    <submittedName>
        <fullName evidence="1">Uncharacterized protein</fullName>
    </submittedName>
</protein>
<dbReference type="AlphaFoldDB" id="A0A8J2JT28"/>
<name>A0A8J2JT28_9HEXA</name>
<proteinExistence type="predicted"/>
<gene>
    <name evidence="1" type="ORF">AFUS01_LOCUS12345</name>
</gene>
<dbReference type="Proteomes" id="UP000708208">
    <property type="component" value="Unassembled WGS sequence"/>
</dbReference>
<evidence type="ECO:0000313" key="1">
    <source>
        <dbReference type="EMBL" id="CAG7723248.1"/>
    </source>
</evidence>
<keyword evidence="2" id="KW-1185">Reference proteome</keyword>
<dbReference type="EMBL" id="CAJVCH010097046">
    <property type="protein sequence ID" value="CAG7723248.1"/>
    <property type="molecule type" value="Genomic_DNA"/>
</dbReference>
<evidence type="ECO:0000313" key="2">
    <source>
        <dbReference type="Proteomes" id="UP000708208"/>
    </source>
</evidence>
<comment type="caution">
    <text evidence="1">The sequence shown here is derived from an EMBL/GenBank/DDBJ whole genome shotgun (WGS) entry which is preliminary data.</text>
</comment>
<organism evidence="1 2">
    <name type="scientific">Allacma fusca</name>
    <dbReference type="NCBI Taxonomy" id="39272"/>
    <lineage>
        <taxon>Eukaryota</taxon>
        <taxon>Metazoa</taxon>
        <taxon>Ecdysozoa</taxon>
        <taxon>Arthropoda</taxon>
        <taxon>Hexapoda</taxon>
        <taxon>Collembola</taxon>
        <taxon>Symphypleona</taxon>
        <taxon>Sminthuridae</taxon>
        <taxon>Allacma</taxon>
    </lineage>
</organism>
<accession>A0A8J2JT28</accession>
<reference evidence="1" key="1">
    <citation type="submission" date="2021-06" db="EMBL/GenBank/DDBJ databases">
        <authorList>
            <person name="Hodson N. C."/>
            <person name="Mongue J. A."/>
            <person name="Jaron S. K."/>
        </authorList>
    </citation>
    <scope>NUCLEOTIDE SEQUENCE</scope>
</reference>
<sequence>MSSVSTTAQNMYVFASENSMLKVDETYTRRVGFWTNTSTIGKKQVNSKGAFIAIKSWMDRSAHLSFLENFHTLQTKN</sequence>